<feature type="transmembrane region" description="Helical" evidence="6">
    <location>
        <begin position="41"/>
        <end position="62"/>
    </location>
</feature>
<feature type="transmembrane region" description="Helical" evidence="6">
    <location>
        <begin position="199"/>
        <end position="224"/>
    </location>
</feature>
<feature type="transmembrane region" description="Helical" evidence="6">
    <location>
        <begin position="127"/>
        <end position="147"/>
    </location>
</feature>
<dbReference type="GO" id="GO:0005886">
    <property type="term" value="C:plasma membrane"/>
    <property type="evidence" value="ECO:0007669"/>
    <property type="project" value="UniProtKB-SubCell"/>
</dbReference>
<feature type="transmembrane region" description="Helical" evidence="6">
    <location>
        <begin position="321"/>
        <end position="341"/>
    </location>
</feature>
<organism evidence="7 8">
    <name type="scientific">Vibrio vulnificus</name>
    <dbReference type="NCBI Taxonomy" id="672"/>
    <lineage>
        <taxon>Bacteria</taxon>
        <taxon>Pseudomonadati</taxon>
        <taxon>Pseudomonadota</taxon>
        <taxon>Gammaproteobacteria</taxon>
        <taxon>Vibrionales</taxon>
        <taxon>Vibrionaceae</taxon>
        <taxon>Vibrio</taxon>
    </lineage>
</organism>
<dbReference type="RefSeq" id="WP_103201211.1">
    <property type="nucleotide sequence ID" value="NZ_PDGH01000146.1"/>
</dbReference>
<dbReference type="InterPro" id="IPR050833">
    <property type="entry name" value="Poly_Biosynth_Transport"/>
</dbReference>
<proteinExistence type="predicted"/>
<reference evidence="7 8" key="1">
    <citation type="journal article" date="2018" name="Front. Microbiol.">
        <title>Phylogeny of Vibrio vulnificus from the Analysis of the Core-Genome: Implications for Intra-Species Taxonomy.</title>
        <authorList>
            <person name="Roig F.J."/>
            <person name="Gonzalez-Candelas F."/>
            <person name="Sanjuan E."/>
            <person name="Fouz B."/>
            <person name="Feil E.J."/>
            <person name="Llorens C."/>
            <person name="Baker-Austin C."/>
            <person name="Oliver J.D."/>
            <person name="Danin-Poleg Y."/>
            <person name="Gibas C.J."/>
            <person name="Kashi Y."/>
            <person name="Gulig P.A."/>
            <person name="Morrison S.S."/>
            <person name="Amaro C."/>
        </authorList>
    </citation>
    <scope>NUCLEOTIDE SEQUENCE [LARGE SCALE GENOMIC DNA]</scope>
    <source>
        <strain evidence="7 8">CECT4608</strain>
    </source>
</reference>
<evidence type="ECO:0000256" key="5">
    <source>
        <dbReference type="ARBA" id="ARBA00023136"/>
    </source>
</evidence>
<gene>
    <name evidence="7" type="ORF">CRN52_22585</name>
</gene>
<evidence type="ECO:0000313" key="7">
    <source>
        <dbReference type="EMBL" id="POB41781.1"/>
    </source>
</evidence>
<feature type="transmembrane region" description="Helical" evidence="6">
    <location>
        <begin position="153"/>
        <end position="171"/>
    </location>
</feature>
<accession>A0A2S3QV93</accession>
<evidence type="ECO:0000256" key="1">
    <source>
        <dbReference type="ARBA" id="ARBA00004651"/>
    </source>
</evidence>
<dbReference type="EMBL" id="PDGH01000146">
    <property type="protein sequence ID" value="POB41781.1"/>
    <property type="molecule type" value="Genomic_DNA"/>
</dbReference>
<dbReference type="Proteomes" id="UP000237466">
    <property type="component" value="Unassembled WGS sequence"/>
</dbReference>
<evidence type="ECO:0000313" key="8">
    <source>
        <dbReference type="Proteomes" id="UP000237466"/>
    </source>
</evidence>
<feature type="transmembrane region" description="Helical" evidence="6">
    <location>
        <begin position="102"/>
        <end position="120"/>
    </location>
</feature>
<keyword evidence="4 6" id="KW-1133">Transmembrane helix</keyword>
<feature type="transmembrane region" description="Helical" evidence="6">
    <location>
        <begin position="353"/>
        <end position="370"/>
    </location>
</feature>
<sequence>MSLLKSITTVAGSSIISQVIGAFSIWLISHRYGMAEVGQYALTYSIVLIGAQIATFASQLLLPKQSSEQLGQNVVFCFVQTSVLALPYAVVVVALFEQSLLWVYGLTLAHAWILISENLLMRDEKITLLATQRLMVSVLVALCVYFSREPAEIYWAWTAALLVLIALWLLYSIPFKRIQLRHFSWASNWRFLHEHRQHIAGIGSAEVMAMVNGNLPIVLITYWFSPLIAGYFAVVSRFCLSPVVIVGNAVRNSIFSKWSVDFRHQRFNYPEFLKVRQLLLMMGIAATVGVYLFYPLVMQFATAQQWVSQEWLDSVPTSQYMLPYLFTALAICPLTVVELVFGSPRYFFRIQCEQFTVVMVAFVIMPYWSASYEASIVAFAALSALRYGFIYLTVNKRARSMSDSEVLRDAQ</sequence>
<feature type="transmembrane region" description="Helical" evidence="6">
    <location>
        <begin position="278"/>
        <end position="301"/>
    </location>
</feature>
<comment type="subcellular location">
    <subcellularLocation>
        <location evidence="1">Cell membrane</location>
        <topology evidence="1">Multi-pass membrane protein</topology>
    </subcellularLocation>
</comment>
<evidence type="ECO:0000256" key="4">
    <source>
        <dbReference type="ARBA" id="ARBA00022989"/>
    </source>
</evidence>
<dbReference type="PANTHER" id="PTHR30250:SF11">
    <property type="entry name" value="O-ANTIGEN TRANSPORTER-RELATED"/>
    <property type="match status" value="1"/>
</dbReference>
<evidence type="ECO:0000256" key="3">
    <source>
        <dbReference type="ARBA" id="ARBA00022692"/>
    </source>
</evidence>
<feature type="transmembrane region" description="Helical" evidence="6">
    <location>
        <begin position="74"/>
        <end position="96"/>
    </location>
</feature>
<comment type="caution">
    <text evidence="7">The sequence shown here is derived from an EMBL/GenBank/DDBJ whole genome shotgun (WGS) entry which is preliminary data.</text>
</comment>
<feature type="transmembrane region" description="Helical" evidence="6">
    <location>
        <begin position="376"/>
        <end position="394"/>
    </location>
</feature>
<keyword evidence="5 6" id="KW-0472">Membrane</keyword>
<feature type="transmembrane region" description="Helical" evidence="6">
    <location>
        <begin position="230"/>
        <end position="250"/>
    </location>
</feature>
<dbReference type="AlphaFoldDB" id="A0A2S3QV93"/>
<protein>
    <submittedName>
        <fullName evidence="7">Capsular biosynthesis protein</fullName>
    </submittedName>
</protein>
<dbReference type="PANTHER" id="PTHR30250">
    <property type="entry name" value="PST FAMILY PREDICTED COLANIC ACID TRANSPORTER"/>
    <property type="match status" value="1"/>
</dbReference>
<keyword evidence="3 6" id="KW-0812">Transmembrane</keyword>
<evidence type="ECO:0000256" key="6">
    <source>
        <dbReference type="SAM" id="Phobius"/>
    </source>
</evidence>
<name>A0A2S3QV93_VIBVL</name>
<evidence type="ECO:0000256" key="2">
    <source>
        <dbReference type="ARBA" id="ARBA00022475"/>
    </source>
</evidence>
<feature type="transmembrane region" description="Helical" evidence="6">
    <location>
        <begin position="7"/>
        <end position="29"/>
    </location>
</feature>
<keyword evidence="2" id="KW-1003">Cell membrane</keyword>